<feature type="transmembrane region" description="Helical" evidence="1">
    <location>
        <begin position="79"/>
        <end position="96"/>
    </location>
</feature>
<keyword evidence="1" id="KW-0812">Transmembrane</keyword>
<feature type="transmembrane region" description="Helical" evidence="1">
    <location>
        <begin position="126"/>
        <end position="143"/>
    </location>
</feature>
<name>A0A834XCU8_9FABA</name>
<feature type="signal peptide" evidence="2">
    <location>
        <begin position="1"/>
        <end position="26"/>
    </location>
</feature>
<feature type="transmembrane region" description="Helical" evidence="1">
    <location>
        <begin position="102"/>
        <end position="119"/>
    </location>
</feature>
<comment type="caution">
    <text evidence="3">The sequence shown here is derived from an EMBL/GenBank/DDBJ whole genome shotgun (WGS) entry which is preliminary data.</text>
</comment>
<evidence type="ECO:0000313" key="3">
    <source>
        <dbReference type="EMBL" id="KAF7842769.1"/>
    </source>
</evidence>
<sequence>MALSNNVVGAINLVAVLLSIPTASLACCLVSSTAPSACFLVSSTAPWALSLASSTAPWALSLALSTASWASLASSTRSAFTIPMLATIFTATNIATSNHATFAFPIFLCLALISFRLALTLNVMILLVNSLCFLWGGPLVLYAPEGLVTWRSRGIVGLRKGYSSKITAPQLIEFKMSIRFQDESDPDYKMIFYFPKLLIFSLKCENMVHICFPHHPLLQELSVDYVNLRPNEIHNHNLINVFATFGAAKFVTLSDNTIRALSKVPDVMKGKQSSSCGIEELRIIFKSSGYDIFTKFSFRVAACVLTYLLSNSPSFKGITLVHDQSYKEVKRPYFPSSVRTSL</sequence>
<reference evidence="3" key="1">
    <citation type="submission" date="2020-09" db="EMBL/GenBank/DDBJ databases">
        <title>Genome-Enabled Discovery of Anthraquinone Biosynthesis in Senna tora.</title>
        <authorList>
            <person name="Kang S.-H."/>
            <person name="Pandey R.P."/>
            <person name="Lee C.-M."/>
            <person name="Sim J.-S."/>
            <person name="Jeong J.-T."/>
            <person name="Choi B.-S."/>
            <person name="Jung M."/>
            <person name="Ginzburg D."/>
            <person name="Zhao K."/>
            <person name="Won S.Y."/>
            <person name="Oh T.-J."/>
            <person name="Yu Y."/>
            <person name="Kim N.-H."/>
            <person name="Lee O.R."/>
            <person name="Lee T.-H."/>
            <person name="Bashyal P."/>
            <person name="Kim T.-S."/>
            <person name="Lee W.-H."/>
            <person name="Kawkins C."/>
            <person name="Kim C.-K."/>
            <person name="Kim J.S."/>
            <person name="Ahn B.O."/>
            <person name="Rhee S.Y."/>
            <person name="Sohng J.K."/>
        </authorList>
    </citation>
    <scope>NUCLEOTIDE SEQUENCE</scope>
    <source>
        <tissue evidence="3">Leaf</tissue>
    </source>
</reference>
<dbReference type="AlphaFoldDB" id="A0A834XCU8"/>
<dbReference type="Proteomes" id="UP000634136">
    <property type="component" value="Unassembled WGS sequence"/>
</dbReference>
<evidence type="ECO:0000256" key="1">
    <source>
        <dbReference type="SAM" id="Phobius"/>
    </source>
</evidence>
<accession>A0A834XCU8</accession>
<protein>
    <submittedName>
        <fullName evidence="3">Uncharacterized protein</fullName>
    </submittedName>
</protein>
<evidence type="ECO:0000313" key="4">
    <source>
        <dbReference type="Proteomes" id="UP000634136"/>
    </source>
</evidence>
<feature type="transmembrane region" description="Helical" evidence="1">
    <location>
        <begin position="50"/>
        <end position="72"/>
    </location>
</feature>
<keyword evidence="1" id="KW-1133">Transmembrane helix</keyword>
<gene>
    <name evidence="3" type="ORF">G2W53_005067</name>
</gene>
<keyword evidence="1" id="KW-0472">Membrane</keyword>
<dbReference type="OrthoDB" id="1848700at2759"/>
<keyword evidence="2" id="KW-0732">Signal</keyword>
<keyword evidence="4" id="KW-1185">Reference proteome</keyword>
<evidence type="ECO:0000256" key="2">
    <source>
        <dbReference type="SAM" id="SignalP"/>
    </source>
</evidence>
<feature type="chain" id="PRO_5032503116" evidence="2">
    <location>
        <begin position="27"/>
        <end position="342"/>
    </location>
</feature>
<organism evidence="3 4">
    <name type="scientific">Senna tora</name>
    <dbReference type="NCBI Taxonomy" id="362788"/>
    <lineage>
        <taxon>Eukaryota</taxon>
        <taxon>Viridiplantae</taxon>
        <taxon>Streptophyta</taxon>
        <taxon>Embryophyta</taxon>
        <taxon>Tracheophyta</taxon>
        <taxon>Spermatophyta</taxon>
        <taxon>Magnoliopsida</taxon>
        <taxon>eudicotyledons</taxon>
        <taxon>Gunneridae</taxon>
        <taxon>Pentapetalae</taxon>
        <taxon>rosids</taxon>
        <taxon>fabids</taxon>
        <taxon>Fabales</taxon>
        <taxon>Fabaceae</taxon>
        <taxon>Caesalpinioideae</taxon>
        <taxon>Cassia clade</taxon>
        <taxon>Senna</taxon>
    </lineage>
</organism>
<dbReference type="EMBL" id="JAAIUW010000002">
    <property type="protein sequence ID" value="KAF7842769.1"/>
    <property type="molecule type" value="Genomic_DNA"/>
</dbReference>
<proteinExistence type="predicted"/>